<dbReference type="InterPro" id="IPR036263">
    <property type="entry name" value="Chorismate_II_sf"/>
</dbReference>
<dbReference type="EC" id="5.4.99.5" evidence="1"/>
<dbReference type="InterPro" id="IPR051331">
    <property type="entry name" value="Chorismate_mutase-related"/>
</dbReference>
<keyword evidence="2 4" id="KW-0413">Isomerase</keyword>
<organism evidence="4 5">
    <name type="scientific">Sphaerotilus montanus</name>
    <dbReference type="NCBI Taxonomy" id="522889"/>
    <lineage>
        <taxon>Bacteria</taxon>
        <taxon>Pseudomonadati</taxon>
        <taxon>Pseudomonadota</taxon>
        <taxon>Betaproteobacteria</taxon>
        <taxon>Burkholderiales</taxon>
        <taxon>Sphaerotilaceae</taxon>
        <taxon>Sphaerotilus</taxon>
    </lineage>
</organism>
<dbReference type="SMART" id="SM00830">
    <property type="entry name" value="CM_2"/>
    <property type="match status" value="1"/>
</dbReference>
<evidence type="ECO:0000256" key="2">
    <source>
        <dbReference type="ARBA" id="ARBA00023235"/>
    </source>
</evidence>
<evidence type="ECO:0000313" key="4">
    <source>
        <dbReference type="EMBL" id="NYG34522.1"/>
    </source>
</evidence>
<dbReference type="InterPro" id="IPR036979">
    <property type="entry name" value="CM_dom_sf"/>
</dbReference>
<dbReference type="GO" id="GO:0046417">
    <property type="term" value="P:chorismate metabolic process"/>
    <property type="evidence" value="ECO:0007669"/>
    <property type="project" value="InterPro"/>
</dbReference>
<dbReference type="PROSITE" id="PS51168">
    <property type="entry name" value="CHORISMATE_MUT_2"/>
    <property type="match status" value="1"/>
</dbReference>
<evidence type="ECO:0000313" key="5">
    <source>
        <dbReference type="Proteomes" id="UP000518288"/>
    </source>
</evidence>
<dbReference type="PANTHER" id="PTHR38041:SF1">
    <property type="entry name" value="CHORISMATE MUTASE"/>
    <property type="match status" value="1"/>
</dbReference>
<evidence type="ECO:0000259" key="3">
    <source>
        <dbReference type="PROSITE" id="PS51168"/>
    </source>
</evidence>
<dbReference type="RefSeq" id="WP_179635152.1">
    <property type="nucleotide sequence ID" value="NZ_JACCFH010000001.1"/>
</dbReference>
<dbReference type="Gene3D" id="1.20.59.10">
    <property type="entry name" value="Chorismate mutase"/>
    <property type="match status" value="1"/>
</dbReference>
<feature type="domain" description="Chorismate mutase" evidence="3">
    <location>
        <begin position="1"/>
        <end position="89"/>
    </location>
</feature>
<dbReference type="PANTHER" id="PTHR38041">
    <property type="entry name" value="CHORISMATE MUTASE"/>
    <property type="match status" value="1"/>
</dbReference>
<name>A0A7Y9QZS0_9BURK</name>
<dbReference type="GO" id="GO:0009697">
    <property type="term" value="P:salicylic acid biosynthetic process"/>
    <property type="evidence" value="ECO:0007669"/>
    <property type="project" value="TreeGrafter"/>
</dbReference>
<dbReference type="EMBL" id="JACCFH010000001">
    <property type="protein sequence ID" value="NYG34522.1"/>
    <property type="molecule type" value="Genomic_DNA"/>
</dbReference>
<proteinExistence type="predicted"/>
<keyword evidence="5" id="KW-1185">Reference proteome</keyword>
<dbReference type="SUPFAM" id="SSF48600">
    <property type="entry name" value="Chorismate mutase II"/>
    <property type="match status" value="1"/>
</dbReference>
<dbReference type="AlphaFoldDB" id="A0A7Y9QZS0"/>
<dbReference type="GO" id="GO:0004106">
    <property type="term" value="F:chorismate mutase activity"/>
    <property type="evidence" value="ECO:0007669"/>
    <property type="project" value="UniProtKB-EC"/>
</dbReference>
<sequence>MHELDGLRTRIDSIDEQIIQLLAERFRVTEDVGLIKKRYQLQAVDPQREAAQAENFRALARAHQLNPDLVQHIFSCVIQEVVSRHRILSITPEK</sequence>
<dbReference type="Pfam" id="PF01817">
    <property type="entry name" value="CM_2"/>
    <property type="match status" value="1"/>
</dbReference>
<dbReference type="InterPro" id="IPR002701">
    <property type="entry name" value="CM_II_prokaryot"/>
</dbReference>
<dbReference type="Proteomes" id="UP000518288">
    <property type="component" value="Unassembled WGS sequence"/>
</dbReference>
<gene>
    <name evidence="4" type="ORF">BDD16_003508</name>
</gene>
<reference evidence="4 5" key="1">
    <citation type="submission" date="2020-07" db="EMBL/GenBank/DDBJ databases">
        <title>Genomic Encyclopedia of Archaeal and Bacterial Type Strains, Phase II (KMG-II): from individual species to whole genera.</title>
        <authorList>
            <person name="Goeker M."/>
        </authorList>
    </citation>
    <scope>NUCLEOTIDE SEQUENCE [LARGE SCALE GENOMIC DNA]</scope>
    <source>
        <strain evidence="4 5">DSM 21226</strain>
    </source>
</reference>
<comment type="caution">
    <text evidence="4">The sequence shown here is derived from an EMBL/GenBank/DDBJ whole genome shotgun (WGS) entry which is preliminary data.</text>
</comment>
<protein>
    <recommendedName>
        <fullName evidence="1">chorismate mutase</fullName>
        <ecNumber evidence="1">5.4.99.5</ecNumber>
    </recommendedName>
</protein>
<accession>A0A7Y9QZS0</accession>
<evidence type="ECO:0000256" key="1">
    <source>
        <dbReference type="ARBA" id="ARBA00012404"/>
    </source>
</evidence>